<sequence>MPEWAALSGPAAQLLADLRASGVRVITAESCTGGLLAAALTHFPGSSEGVEGGFVTYSNTMKQAVLGVQAQTLKHYGAVSCQTVHEMAEGALRVATLATLSIAISGIAGPGGARPDKPVGLVWFGTALRGGQTRADSRIFTGSRASVRSQAVEHALSLLAQRLAEYGR</sequence>
<feature type="domain" description="CinA C-terminal" evidence="1">
    <location>
        <begin position="11"/>
        <end position="162"/>
    </location>
</feature>
<keyword evidence="3" id="KW-1185">Reference proteome</keyword>
<dbReference type="Gene3D" id="3.90.950.20">
    <property type="entry name" value="CinA-like"/>
    <property type="match status" value="1"/>
</dbReference>
<dbReference type="Proteomes" id="UP000324536">
    <property type="component" value="Chromosome"/>
</dbReference>
<dbReference type="Pfam" id="PF02464">
    <property type="entry name" value="CinA"/>
    <property type="match status" value="1"/>
</dbReference>
<evidence type="ECO:0000313" key="3">
    <source>
        <dbReference type="Proteomes" id="UP000324536"/>
    </source>
</evidence>
<evidence type="ECO:0000259" key="1">
    <source>
        <dbReference type="Pfam" id="PF02464"/>
    </source>
</evidence>
<dbReference type="OrthoDB" id="9801454at2"/>
<dbReference type="NCBIfam" id="TIGR00199">
    <property type="entry name" value="PncC_domain"/>
    <property type="match status" value="1"/>
</dbReference>
<proteinExistence type="predicted"/>
<evidence type="ECO:0000313" key="2">
    <source>
        <dbReference type="EMBL" id="QEO18719.1"/>
    </source>
</evidence>
<organism evidence="2 3">
    <name type="scientific">Acetobacter vaccinii</name>
    <dbReference type="NCBI Taxonomy" id="2592655"/>
    <lineage>
        <taxon>Bacteria</taxon>
        <taxon>Pseudomonadati</taxon>
        <taxon>Pseudomonadota</taxon>
        <taxon>Alphaproteobacteria</taxon>
        <taxon>Acetobacterales</taxon>
        <taxon>Acetobacteraceae</taxon>
        <taxon>Acetobacter</taxon>
    </lineage>
</organism>
<reference evidence="2 3" key="1">
    <citation type="submission" date="2019-09" db="EMBL/GenBank/DDBJ databases">
        <title>Genome sequencing of strain KACC 21233.</title>
        <authorList>
            <person name="Heo J."/>
            <person name="Kim S.-J."/>
            <person name="Kim J.-S."/>
            <person name="Hong S.-B."/>
            <person name="Kwon S.-W."/>
        </authorList>
    </citation>
    <scope>NUCLEOTIDE SEQUENCE [LARGE SCALE GENOMIC DNA]</scope>
    <source>
        <strain evidence="2 3">KACC 21233</strain>
    </source>
</reference>
<accession>A0A5C1YTP0</accession>
<protein>
    <submittedName>
        <fullName evidence="2">CinA family protein</fullName>
    </submittedName>
</protein>
<name>A0A5C1YTP0_9PROT</name>
<dbReference type="SUPFAM" id="SSF142433">
    <property type="entry name" value="CinA-like"/>
    <property type="match status" value="1"/>
</dbReference>
<gene>
    <name evidence="2" type="ORF">FLP30_11810</name>
</gene>
<dbReference type="EMBL" id="CP043506">
    <property type="protein sequence ID" value="QEO18719.1"/>
    <property type="molecule type" value="Genomic_DNA"/>
</dbReference>
<dbReference type="KEGG" id="acek:FLP30_11810"/>
<dbReference type="AlphaFoldDB" id="A0A5C1YTP0"/>
<dbReference type="InterPro" id="IPR008136">
    <property type="entry name" value="CinA_C"/>
</dbReference>
<dbReference type="InterPro" id="IPR036653">
    <property type="entry name" value="CinA-like_C"/>
</dbReference>